<accession>A0A939J3E4</accession>
<dbReference type="AlphaFoldDB" id="A0A939J3E4"/>
<proteinExistence type="predicted"/>
<evidence type="ECO:0000313" key="2">
    <source>
        <dbReference type="EMBL" id="MBN9672403.1"/>
    </source>
</evidence>
<gene>
    <name evidence="2" type="ORF">JF539_18760</name>
</gene>
<name>A0A939J3E4_9HYPH</name>
<dbReference type="PROSITE" id="PS51257">
    <property type="entry name" value="PROKAR_LIPOPROTEIN"/>
    <property type="match status" value="1"/>
</dbReference>
<sequence length="136" mass="15330">MFFSASKLSVPLVGALFLACAGAASGAGAAPLSGPVKIGEAQSELVIKADHRGHRDGRHWNGPRHGYHKLGPRQIRRSLRHRGFHGIKIVNRRDRVYIVHARGWRGFPMRLVVDARNARILRSKPVGRHFYPHRHW</sequence>
<evidence type="ECO:0008006" key="4">
    <source>
        <dbReference type="Google" id="ProtNLM"/>
    </source>
</evidence>
<feature type="chain" id="PRO_5036829125" description="Antifreeze protein" evidence="1">
    <location>
        <begin position="30"/>
        <end position="136"/>
    </location>
</feature>
<reference evidence="2" key="1">
    <citation type="submission" date="2020-12" db="EMBL/GenBank/DDBJ databases">
        <title>Oil enriched cultivation method for isolating marine PHA-producing bacteria.</title>
        <authorList>
            <person name="Zheng W."/>
            <person name="Yu S."/>
            <person name="Huang Y."/>
        </authorList>
    </citation>
    <scope>NUCLEOTIDE SEQUENCE</scope>
    <source>
        <strain evidence="2">SY-2-12</strain>
    </source>
</reference>
<dbReference type="RefSeq" id="WP_207142249.1">
    <property type="nucleotide sequence ID" value="NZ_JAEKJZ010000004.1"/>
</dbReference>
<dbReference type="EMBL" id="JAEKJZ010000004">
    <property type="protein sequence ID" value="MBN9672403.1"/>
    <property type="molecule type" value="Genomic_DNA"/>
</dbReference>
<dbReference type="Proteomes" id="UP000664096">
    <property type="component" value="Unassembled WGS sequence"/>
</dbReference>
<organism evidence="2 3">
    <name type="scientific">Roseibium aggregatum</name>
    <dbReference type="NCBI Taxonomy" id="187304"/>
    <lineage>
        <taxon>Bacteria</taxon>
        <taxon>Pseudomonadati</taxon>
        <taxon>Pseudomonadota</taxon>
        <taxon>Alphaproteobacteria</taxon>
        <taxon>Hyphomicrobiales</taxon>
        <taxon>Stappiaceae</taxon>
        <taxon>Roseibium</taxon>
    </lineage>
</organism>
<protein>
    <recommendedName>
        <fullName evidence="4">Antifreeze protein</fullName>
    </recommendedName>
</protein>
<keyword evidence="1" id="KW-0732">Signal</keyword>
<comment type="caution">
    <text evidence="2">The sequence shown here is derived from an EMBL/GenBank/DDBJ whole genome shotgun (WGS) entry which is preliminary data.</text>
</comment>
<feature type="signal peptide" evidence="1">
    <location>
        <begin position="1"/>
        <end position="29"/>
    </location>
</feature>
<evidence type="ECO:0000256" key="1">
    <source>
        <dbReference type="SAM" id="SignalP"/>
    </source>
</evidence>
<evidence type="ECO:0000313" key="3">
    <source>
        <dbReference type="Proteomes" id="UP000664096"/>
    </source>
</evidence>